<dbReference type="InterPro" id="IPR050143">
    <property type="entry name" value="TRIM/RBCC"/>
</dbReference>
<protein>
    <submittedName>
        <fullName evidence="8 9">E3 ubiquitin-protein ligase TRIM21-like</fullName>
    </submittedName>
</protein>
<dbReference type="RefSeq" id="XP_015826662.3">
    <property type="nucleotide sequence ID" value="XM_015971176.3"/>
</dbReference>
<reference evidence="9" key="1">
    <citation type="submission" date="2014-08" db="EMBL/GenBank/DDBJ databases">
        <authorList>
            <person name="Senf B."/>
            <person name="Petzold A."/>
            <person name="Downie B.R."/>
            <person name="Koch P."/>
            <person name="Platzer M."/>
        </authorList>
    </citation>
    <scope>NUCLEOTIDE SEQUENCE [LARGE SCALE GENOMIC DNA]</scope>
    <source>
        <strain evidence="9">GRZ</strain>
    </source>
</reference>
<feature type="coiled-coil region" evidence="5">
    <location>
        <begin position="103"/>
        <end position="181"/>
    </location>
</feature>
<dbReference type="GeneTree" id="ENSGT01040000240400"/>
<name>A0A8C6NQX4_NOTFU</name>
<dbReference type="GO" id="GO:0008270">
    <property type="term" value="F:zinc ion binding"/>
    <property type="evidence" value="ECO:0007669"/>
    <property type="project" value="UniProtKB-KW"/>
</dbReference>
<dbReference type="InterPro" id="IPR006574">
    <property type="entry name" value="PRY"/>
</dbReference>
<dbReference type="Proteomes" id="UP000694548">
    <property type="component" value="Chromosome sgr17"/>
</dbReference>
<dbReference type="Ensembl" id="ENSNFUT00015020009.1">
    <property type="protein sequence ID" value="ENSNFUP00015019114.1"/>
    <property type="gene ID" value="ENSNFUG00015009228.1"/>
</dbReference>
<dbReference type="InterPro" id="IPR043136">
    <property type="entry name" value="B30.2/SPRY_sf"/>
</dbReference>
<feature type="domain" description="RING-type" evidence="6">
    <location>
        <begin position="15"/>
        <end position="55"/>
    </location>
</feature>
<evidence type="ECO:0000313" key="8">
    <source>
        <dbReference type="EMBL" id="KAF7202844.1"/>
    </source>
</evidence>
<evidence type="ECO:0000259" key="6">
    <source>
        <dbReference type="PROSITE" id="PS50089"/>
    </source>
</evidence>
<evidence type="ECO:0000256" key="2">
    <source>
        <dbReference type="ARBA" id="ARBA00022771"/>
    </source>
</evidence>
<keyword evidence="1" id="KW-0479">Metal-binding</keyword>
<organism evidence="9 10">
    <name type="scientific">Nothobranchius furzeri</name>
    <name type="common">Turquoise killifish</name>
    <dbReference type="NCBI Taxonomy" id="105023"/>
    <lineage>
        <taxon>Eukaryota</taxon>
        <taxon>Metazoa</taxon>
        <taxon>Chordata</taxon>
        <taxon>Craniata</taxon>
        <taxon>Vertebrata</taxon>
        <taxon>Euteleostomi</taxon>
        <taxon>Actinopterygii</taxon>
        <taxon>Neopterygii</taxon>
        <taxon>Teleostei</taxon>
        <taxon>Neoteleostei</taxon>
        <taxon>Acanthomorphata</taxon>
        <taxon>Ovalentaria</taxon>
        <taxon>Atherinomorphae</taxon>
        <taxon>Cyprinodontiformes</taxon>
        <taxon>Nothobranchiidae</taxon>
        <taxon>Nothobranchius</taxon>
    </lineage>
</organism>
<dbReference type="Proteomes" id="UP000822369">
    <property type="component" value="Chromosome 17"/>
</dbReference>
<dbReference type="Pfam" id="PF13445">
    <property type="entry name" value="zf-RING_UBOX"/>
    <property type="match status" value="1"/>
</dbReference>
<evidence type="ECO:0000313" key="10">
    <source>
        <dbReference type="Proteomes" id="UP000694548"/>
    </source>
</evidence>
<evidence type="ECO:0000256" key="4">
    <source>
        <dbReference type="PROSITE-ProRule" id="PRU00175"/>
    </source>
</evidence>
<dbReference type="CDD" id="cd13733">
    <property type="entry name" value="SPRY_PRY_C-I_1"/>
    <property type="match status" value="1"/>
</dbReference>
<dbReference type="InterPro" id="IPR003877">
    <property type="entry name" value="SPRY_dom"/>
</dbReference>
<dbReference type="Pfam" id="PF00622">
    <property type="entry name" value="SPRY"/>
    <property type="match status" value="1"/>
</dbReference>
<evidence type="ECO:0000313" key="9">
    <source>
        <dbReference type="Ensembl" id="ENSNFUP00015019114.1"/>
    </source>
</evidence>
<dbReference type="Gene3D" id="3.30.40.10">
    <property type="entry name" value="Zinc/RING finger domain, C3HC4 (zinc finger)"/>
    <property type="match status" value="1"/>
</dbReference>
<dbReference type="SUPFAM" id="SSF49899">
    <property type="entry name" value="Concanavalin A-like lectins/glucanases"/>
    <property type="match status" value="1"/>
</dbReference>
<dbReference type="PANTHER" id="PTHR24103">
    <property type="entry name" value="E3 UBIQUITIN-PROTEIN LIGASE TRIM"/>
    <property type="match status" value="1"/>
</dbReference>
<dbReference type="InterPro" id="IPR001870">
    <property type="entry name" value="B30.2/SPRY"/>
</dbReference>
<dbReference type="PROSITE" id="PS00518">
    <property type="entry name" value="ZF_RING_1"/>
    <property type="match status" value="1"/>
</dbReference>
<dbReference type="AlphaFoldDB" id="A0A8C6NQX4"/>
<keyword evidence="3" id="KW-0862">Zinc</keyword>
<dbReference type="Pfam" id="PF25600">
    <property type="entry name" value="TRIM_CC"/>
    <property type="match status" value="1"/>
</dbReference>
<dbReference type="InterPro" id="IPR013083">
    <property type="entry name" value="Znf_RING/FYVE/PHD"/>
</dbReference>
<proteinExistence type="predicted"/>
<evidence type="ECO:0000256" key="1">
    <source>
        <dbReference type="ARBA" id="ARBA00022723"/>
    </source>
</evidence>
<dbReference type="InterPro" id="IPR003879">
    <property type="entry name" value="Butyrophylin_SPRY"/>
</dbReference>
<dbReference type="SMART" id="SM00449">
    <property type="entry name" value="SPRY"/>
    <property type="match status" value="1"/>
</dbReference>
<dbReference type="OrthoDB" id="6270329at2759"/>
<dbReference type="PRINTS" id="PR01407">
    <property type="entry name" value="BUTYPHLNCDUF"/>
</dbReference>
<dbReference type="EMBL" id="JAAVVJ010000017">
    <property type="protein sequence ID" value="KAF7202844.1"/>
    <property type="molecule type" value="Genomic_DNA"/>
</dbReference>
<gene>
    <name evidence="9" type="primary">LOC107393035</name>
    <name evidence="8" type="ORF">G4P62_016050</name>
</gene>
<dbReference type="InterPro" id="IPR027370">
    <property type="entry name" value="Znf-RING_euk"/>
</dbReference>
<dbReference type="SUPFAM" id="SSF57850">
    <property type="entry name" value="RING/U-box"/>
    <property type="match status" value="1"/>
</dbReference>
<dbReference type="SMART" id="SM00589">
    <property type="entry name" value="PRY"/>
    <property type="match status" value="1"/>
</dbReference>
<accession>A0A8C6NQX4</accession>
<reference evidence="8" key="2">
    <citation type="submission" date="2020-03" db="EMBL/GenBank/DDBJ databases">
        <title>Intra-Species Differences in Population Size shape Life History and Genome Evolution.</title>
        <authorList>
            <person name="Willemsen D."/>
            <person name="Cui R."/>
            <person name="Valenzano D.R."/>
        </authorList>
    </citation>
    <scope>NUCLEOTIDE SEQUENCE</scope>
    <source>
        <strain evidence="8">GRZ</strain>
        <tissue evidence="8">Whole</tissue>
    </source>
</reference>
<dbReference type="InterPro" id="IPR017907">
    <property type="entry name" value="Znf_RING_CS"/>
</dbReference>
<dbReference type="KEGG" id="nfu:107393035"/>
<dbReference type="PROSITE" id="PS50188">
    <property type="entry name" value="B302_SPRY"/>
    <property type="match status" value="1"/>
</dbReference>
<evidence type="ECO:0000256" key="5">
    <source>
        <dbReference type="SAM" id="Coils"/>
    </source>
</evidence>
<dbReference type="InterPro" id="IPR058030">
    <property type="entry name" value="TRIM8/14/16/25/29/45/65_CC"/>
</dbReference>
<dbReference type="FunFam" id="2.60.120.920:FF:000004">
    <property type="entry name" value="Butyrophilin subfamily 1 member A1"/>
    <property type="match status" value="1"/>
</dbReference>
<keyword evidence="5" id="KW-0175">Coiled coil</keyword>
<sequence length="424" mass="47733">MSASSSRRSDDQFLCSICLDVFTDPVTTPCGHNFCKTCISQHWDCDTSCQCPVCRKVFQMRPELEVNTLLREMVHQCRVETSSSSEEQADDIQQMIQNRRLKIQEIKESVEISKDAADREKAEGVQVFTDLLESVQRSLNELIDEIEEKQKTTEEQAEDLVNDLEQEISELMNRSSEENQLSWSKDLTAVRVLPSSYEETVVTVLDQLQEKLEGKIRTQLAPKKKNLLQAELKAMQQFAVDVTLDPDTAHPYLVLSDDEKQVYCGDVWRNLPDGPERFSNCYGVLGKPSFSSGRFYFEVQVEGKTEWGLGVARSSIGRMGEVTMSPENGCWSAWLINGTHYVGGTDPPEDLYLQSVPEKVGVFVDYEEGLVAIYDVEAPARICSFNNSCFSEELYPFFCPCDSHGGENSAPLIVCPVDPSESVC</sequence>
<dbReference type="SMART" id="SM00184">
    <property type="entry name" value="RING"/>
    <property type="match status" value="1"/>
</dbReference>
<dbReference type="Pfam" id="PF13765">
    <property type="entry name" value="PRY"/>
    <property type="match status" value="1"/>
</dbReference>
<dbReference type="InterPro" id="IPR013320">
    <property type="entry name" value="ConA-like_dom_sf"/>
</dbReference>
<dbReference type="GeneID" id="107393035"/>
<keyword evidence="10" id="KW-1185">Reference proteome</keyword>
<evidence type="ECO:0000259" key="7">
    <source>
        <dbReference type="PROSITE" id="PS50188"/>
    </source>
</evidence>
<dbReference type="Gene3D" id="2.60.120.920">
    <property type="match status" value="1"/>
</dbReference>
<evidence type="ECO:0000256" key="3">
    <source>
        <dbReference type="ARBA" id="ARBA00022833"/>
    </source>
</evidence>
<dbReference type="InterPro" id="IPR001841">
    <property type="entry name" value="Znf_RING"/>
</dbReference>
<dbReference type="PROSITE" id="PS50089">
    <property type="entry name" value="ZF_RING_2"/>
    <property type="match status" value="1"/>
</dbReference>
<dbReference type="OMA" id="PARICSF"/>
<reference evidence="9" key="3">
    <citation type="submission" date="2025-05" db="UniProtKB">
        <authorList>
            <consortium name="Ensembl"/>
        </authorList>
    </citation>
    <scope>IDENTIFICATION</scope>
</reference>
<keyword evidence="2 4" id="KW-0863">Zinc-finger</keyword>
<feature type="domain" description="B30.2/SPRY" evidence="7">
    <location>
        <begin position="222"/>
        <end position="417"/>
    </location>
</feature>